<dbReference type="EMBL" id="JAVRES010000005">
    <property type="protein sequence ID" value="MDT0436054.1"/>
    <property type="molecule type" value="Genomic_DNA"/>
</dbReference>
<keyword evidence="5" id="KW-1185">Reference proteome</keyword>
<name>A0ABD5ENV9_9ACTN</name>
<sequence length="184" mass="19460">MGVGVTVGEEPVDAEPGPAPGRTAGARSRRGVLRGLLASAVALVCAPLVTASRPKDTADRDGAFDETYRGRRLRGSRVTAHAPARAGARGRAVPARAEVRGRAVPAQEHLWRVTVDGSPLHLMRRADGGWLSMIDHYRSYPTPLAAARAAVDELGPHRSPRDPVRGRMCGQDRTEGGSGRGVHA</sequence>
<dbReference type="AlphaFoldDB" id="A0ABD5ENV9"/>
<keyword evidence="1" id="KW-0732">Signal</keyword>
<gene>
    <name evidence="4" type="ORF">RM877_15335</name>
</gene>
<keyword evidence="2" id="KW-0186">Copper</keyword>
<evidence type="ECO:0000256" key="1">
    <source>
        <dbReference type="ARBA" id="ARBA00022729"/>
    </source>
</evidence>
<dbReference type="Proteomes" id="UP001183535">
    <property type="component" value="Unassembled WGS sequence"/>
</dbReference>
<comment type="caution">
    <text evidence="4">The sequence shown here is derived from an EMBL/GenBank/DDBJ whole genome shotgun (WGS) entry which is preliminary data.</text>
</comment>
<evidence type="ECO:0000313" key="5">
    <source>
        <dbReference type="Proteomes" id="UP001183535"/>
    </source>
</evidence>
<dbReference type="Gene3D" id="3.30.1880.10">
    <property type="entry name" value="protein ne1242 domain like"/>
    <property type="match status" value="1"/>
</dbReference>
<evidence type="ECO:0000313" key="4">
    <source>
        <dbReference type="EMBL" id="MDT0436054.1"/>
    </source>
</evidence>
<accession>A0ABD5ENV9</accession>
<dbReference type="InterPro" id="IPR023199">
    <property type="entry name" value="GriE/MELC1_sf"/>
</dbReference>
<proteinExistence type="predicted"/>
<feature type="region of interest" description="Disordered" evidence="3">
    <location>
        <begin position="153"/>
        <end position="184"/>
    </location>
</feature>
<organism evidence="4 5">
    <name type="scientific">Streptomyces doudnae</name>
    <dbReference type="NCBI Taxonomy" id="3075536"/>
    <lineage>
        <taxon>Bacteria</taxon>
        <taxon>Bacillati</taxon>
        <taxon>Actinomycetota</taxon>
        <taxon>Actinomycetes</taxon>
        <taxon>Kitasatosporales</taxon>
        <taxon>Streptomycetaceae</taxon>
        <taxon>Streptomyces</taxon>
    </lineage>
</organism>
<dbReference type="InterPro" id="IPR010928">
    <property type="entry name" value="MelC1"/>
</dbReference>
<dbReference type="RefSeq" id="WP_093823186.1">
    <property type="nucleotide sequence ID" value="NZ_JAVRES010000005.1"/>
</dbReference>
<reference evidence="5" key="1">
    <citation type="submission" date="2023-07" db="EMBL/GenBank/DDBJ databases">
        <title>30 novel species of actinomycetes from the DSMZ collection.</title>
        <authorList>
            <person name="Nouioui I."/>
        </authorList>
    </citation>
    <scope>NUCLEOTIDE SEQUENCE [LARGE SCALE GENOMIC DNA]</scope>
    <source>
        <strain evidence="5">DSM 41981</strain>
    </source>
</reference>
<evidence type="ECO:0000256" key="3">
    <source>
        <dbReference type="SAM" id="MobiDB-lite"/>
    </source>
</evidence>
<feature type="region of interest" description="Disordered" evidence="3">
    <location>
        <begin position="1"/>
        <end position="27"/>
    </location>
</feature>
<dbReference type="Pfam" id="PF06236">
    <property type="entry name" value="MelC1"/>
    <property type="match status" value="1"/>
</dbReference>
<feature type="compositionally biased region" description="Basic and acidic residues" evidence="3">
    <location>
        <begin position="153"/>
        <end position="175"/>
    </location>
</feature>
<evidence type="ECO:0000256" key="2">
    <source>
        <dbReference type="ARBA" id="ARBA00023008"/>
    </source>
</evidence>
<protein>
    <submittedName>
        <fullName evidence="4">Tyrosinase family oxidase copper chaperone</fullName>
    </submittedName>
</protein>